<dbReference type="EMBL" id="MH367295">
    <property type="protein sequence ID" value="AYP41303.1"/>
    <property type="molecule type" value="Genomic_DNA"/>
</dbReference>
<name>A0A3G2ZP43_HIRTH</name>
<reference evidence="1" key="2">
    <citation type="submission" date="2018-05" db="EMBL/GenBank/DDBJ databases">
        <authorList>
            <person name="Zhang Y.-J."/>
        </authorList>
    </citation>
    <scope>NUCLEOTIDE SEQUENCE</scope>
    <source>
        <strain evidence="1">ARSEF 137</strain>
    </source>
</reference>
<sequence>MIDMSNNVMIEVSYCSEAAFSWVWYVAFDSNHITSRMTYKDKVEGCVMAERWLRLIAQPSHLSYCATWLEPICPESRHHVKTGAMQYERDVTMLSIGCIWVWLIAPSLPSTLCDVVCEA</sequence>
<proteinExistence type="predicted"/>
<reference evidence="1" key="1">
    <citation type="journal article" date="2018" name="Environ. Microbiol.">
        <title>Mitochondrial genome, comparative analysis and evolutionary insights into the entomopathogenic fungus Hirsutella thompsonii.</title>
        <authorList>
            <person name="Wang L."/>
            <person name="Zhang S."/>
            <person name="Li J.H."/>
            <person name="Zhang Y.J."/>
        </authorList>
    </citation>
    <scope>NUCLEOTIDE SEQUENCE</scope>
    <source>
        <strain evidence="1">ARSEF 137</strain>
    </source>
</reference>
<keyword evidence="1" id="KW-0496">Mitochondrion</keyword>
<protein>
    <submittedName>
        <fullName evidence="1">Uncharacterized protein</fullName>
    </submittedName>
</protein>
<dbReference type="AlphaFoldDB" id="A0A3G2ZP43"/>
<accession>A0A3G2ZP43</accession>
<evidence type="ECO:0000313" key="1">
    <source>
        <dbReference type="EMBL" id="AYP41303.1"/>
    </source>
</evidence>
<gene>
    <name evidence="1" type="primary">orf119</name>
</gene>
<organism evidence="1">
    <name type="scientific">Hirsutella thompsonii</name>
    <name type="common">Entomogenous fungus</name>
    <dbReference type="NCBI Taxonomy" id="42368"/>
    <lineage>
        <taxon>Eukaryota</taxon>
        <taxon>Fungi</taxon>
        <taxon>Dikarya</taxon>
        <taxon>Ascomycota</taxon>
        <taxon>Pezizomycotina</taxon>
        <taxon>Sordariomycetes</taxon>
        <taxon>Hypocreomycetidae</taxon>
        <taxon>Hypocreales</taxon>
        <taxon>Ophiocordycipitaceae</taxon>
        <taxon>Hirsutella</taxon>
    </lineage>
</organism>
<geneLocation type="mitochondrion" evidence="1"/>